<dbReference type="Gene3D" id="3.30.70.100">
    <property type="match status" value="1"/>
</dbReference>
<evidence type="ECO:0000259" key="1">
    <source>
        <dbReference type="Pfam" id="PF21082"/>
    </source>
</evidence>
<protein>
    <submittedName>
        <fullName evidence="2">MscS family membrane protein</fullName>
    </submittedName>
</protein>
<comment type="caution">
    <text evidence="2">The sequence shown here is derived from an EMBL/GenBank/DDBJ whole genome shotgun (WGS) entry which is preliminary data.</text>
</comment>
<evidence type="ECO:0000313" key="2">
    <source>
        <dbReference type="EMBL" id="MBB6481343.1"/>
    </source>
</evidence>
<dbReference type="RefSeq" id="WP_184747595.1">
    <property type="nucleotide sequence ID" value="NZ_JACHGJ010000006.1"/>
</dbReference>
<dbReference type="Proteomes" id="UP000587760">
    <property type="component" value="Unassembled WGS sequence"/>
</dbReference>
<keyword evidence="3" id="KW-1185">Reference proteome</keyword>
<reference evidence="2 3" key="1">
    <citation type="submission" date="2020-08" db="EMBL/GenBank/DDBJ databases">
        <title>Genomic Encyclopedia of Type Strains, Phase IV (KMG-IV): sequencing the most valuable type-strain genomes for metagenomic binning, comparative biology and taxonomic classification.</title>
        <authorList>
            <person name="Goeker M."/>
        </authorList>
    </citation>
    <scope>NUCLEOTIDE SEQUENCE [LARGE SCALE GENOMIC DNA]</scope>
    <source>
        <strain evidence="2 3">DSM 2461</strain>
    </source>
</reference>
<feature type="domain" description="Mechanosensitive ion channel MscS C-terminal" evidence="1">
    <location>
        <begin position="35"/>
        <end position="121"/>
    </location>
</feature>
<dbReference type="InterPro" id="IPR011066">
    <property type="entry name" value="MscS_channel_C_sf"/>
</dbReference>
<organism evidence="2 3">
    <name type="scientific">Spirochaeta isovalerica</name>
    <dbReference type="NCBI Taxonomy" id="150"/>
    <lineage>
        <taxon>Bacteria</taxon>
        <taxon>Pseudomonadati</taxon>
        <taxon>Spirochaetota</taxon>
        <taxon>Spirochaetia</taxon>
        <taxon>Spirochaetales</taxon>
        <taxon>Spirochaetaceae</taxon>
        <taxon>Spirochaeta</taxon>
    </lineage>
</organism>
<dbReference type="AlphaFoldDB" id="A0A841RBN2"/>
<dbReference type="Pfam" id="PF21082">
    <property type="entry name" value="MS_channel_3rd"/>
    <property type="match status" value="1"/>
</dbReference>
<dbReference type="EMBL" id="JACHGJ010000006">
    <property type="protein sequence ID" value="MBB6481343.1"/>
    <property type="molecule type" value="Genomic_DNA"/>
</dbReference>
<accession>A0A841RBN2</accession>
<dbReference type="InterPro" id="IPR049278">
    <property type="entry name" value="MS_channel_C"/>
</dbReference>
<gene>
    <name evidence="2" type="ORF">HNR50_003023</name>
</gene>
<dbReference type="GO" id="GO:0016020">
    <property type="term" value="C:membrane"/>
    <property type="evidence" value="ECO:0007669"/>
    <property type="project" value="InterPro"/>
</dbReference>
<proteinExistence type="predicted"/>
<name>A0A841RBN2_9SPIO</name>
<dbReference type="SUPFAM" id="SSF82689">
    <property type="entry name" value="Mechanosensitive channel protein MscS (YggB), C-terminal domain"/>
    <property type="match status" value="1"/>
</dbReference>
<sequence length="145" mass="17133">MLWLWPGTRLSFPTTRWPSEPVENIGRRPYLKRVTNITVTYTTTPEKMKQALQIIKNILNDHEGMMENFPPRVYLNEFNAESLNILDIYWYAPADYWAFTEFSENVNLEILEQFNKEGIEFAFPTTTTYLEQSEGKSIKIDLDKK</sequence>
<evidence type="ECO:0000313" key="3">
    <source>
        <dbReference type="Proteomes" id="UP000587760"/>
    </source>
</evidence>